<keyword evidence="5" id="KW-1185">Reference proteome</keyword>
<dbReference type="InterPro" id="IPR000980">
    <property type="entry name" value="SH2"/>
</dbReference>
<feature type="region of interest" description="Disordered" evidence="2">
    <location>
        <begin position="229"/>
        <end position="275"/>
    </location>
</feature>
<evidence type="ECO:0000313" key="4">
    <source>
        <dbReference type="EMBL" id="CAL1542843.1"/>
    </source>
</evidence>
<dbReference type="SUPFAM" id="SSF55550">
    <property type="entry name" value="SH2 domain"/>
    <property type="match status" value="1"/>
</dbReference>
<feature type="compositionally biased region" description="Polar residues" evidence="2">
    <location>
        <begin position="526"/>
        <end position="540"/>
    </location>
</feature>
<feature type="compositionally biased region" description="Polar residues" evidence="2">
    <location>
        <begin position="463"/>
        <end position="476"/>
    </location>
</feature>
<protein>
    <recommendedName>
        <fullName evidence="3">SH2 domain-containing protein</fullName>
    </recommendedName>
</protein>
<feature type="compositionally biased region" description="Basic and acidic residues" evidence="2">
    <location>
        <begin position="252"/>
        <end position="261"/>
    </location>
</feature>
<feature type="domain" description="SH2" evidence="3">
    <location>
        <begin position="18"/>
        <end position="122"/>
    </location>
</feature>
<feature type="region of interest" description="Disordered" evidence="2">
    <location>
        <begin position="526"/>
        <end position="570"/>
    </location>
</feature>
<name>A0AAV2IAG4_LYMST</name>
<keyword evidence="1" id="KW-0727">SH2 domain</keyword>
<evidence type="ECO:0000256" key="1">
    <source>
        <dbReference type="PROSITE-ProRule" id="PRU00191"/>
    </source>
</evidence>
<feature type="compositionally biased region" description="Polar residues" evidence="2">
    <location>
        <begin position="547"/>
        <end position="570"/>
    </location>
</feature>
<organism evidence="4 5">
    <name type="scientific">Lymnaea stagnalis</name>
    <name type="common">Great pond snail</name>
    <name type="synonym">Helix stagnalis</name>
    <dbReference type="NCBI Taxonomy" id="6523"/>
    <lineage>
        <taxon>Eukaryota</taxon>
        <taxon>Metazoa</taxon>
        <taxon>Spiralia</taxon>
        <taxon>Lophotrochozoa</taxon>
        <taxon>Mollusca</taxon>
        <taxon>Gastropoda</taxon>
        <taxon>Heterobranchia</taxon>
        <taxon>Euthyneura</taxon>
        <taxon>Panpulmonata</taxon>
        <taxon>Hygrophila</taxon>
        <taxon>Lymnaeoidea</taxon>
        <taxon>Lymnaeidae</taxon>
        <taxon>Lymnaea</taxon>
    </lineage>
</organism>
<dbReference type="Proteomes" id="UP001497497">
    <property type="component" value="Unassembled WGS sequence"/>
</dbReference>
<dbReference type="Pfam" id="PF00017">
    <property type="entry name" value="SH2"/>
    <property type="match status" value="1"/>
</dbReference>
<evidence type="ECO:0000259" key="3">
    <source>
        <dbReference type="PROSITE" id="PS50001"/>
    </source>
</evidence>
<dbReference type="EMBL" id="CAXITT010000509">
    <property type="protein sequence ID" value="CAL1542843.1"/>
    <property type="molecule type" value="Genomic_DNA"/>
</dbReference>
<comment type="caution">
    <text evidence="4">The sequence shown here is derived from an EMBL/GenBank/DDBJ whole genome shotgun (WGS) entry which is preliminary data.</text>
</comment>
<evidence type="ECO:0000256" key="2">
    <source>
        <dbReference type="SAM" id="MobiDB-lite"/>
    </source>
</evidence>
<feature type="compositionally biased region" description="Polar residues" evidence="2">
    <location>
        <begin position="487"/>
        <end position="499"/>
    </location>
</feature>
<dbReference type="AlphaFoldDB" id="A0AAV2IAG4"/>
<sequence length="570" mass="64241">MSLTRNPQYPKEILSLSMFHVNIRSREEARDYMKRYHKGEGSYFVRPNSNNDPSFVSITSSITSDGESCHAKVFIAKHNGAYYYFISERLKFSTFNDLLQYYAEHRIHCTQNIDNIRLITPLCVNNNRWHQSRDSDHDGQMMDSSNGIDRYNGPAETGFDPVQNGISSNQRDTLVRLQPLRSAISSPADWLSPGSSRFPINSSGDWPQNSIPESSDMIDNGPVKVIKSRGGAPTAVNAGPQTKAPKPSLKTQHSDTRDTVQHGHASSLARSVSDSRIQKPYANSAAVKKNTKMMIKCMPPAPLPKLEPLPPDNDFYYTHIEVNKNYFQETYQFLKQNELCECGLRLVDSEFPKGWTIHRSHEKQSLNRIFFQQGEDTTWEMPVDLVPLLSRTQVDFILFLCSEGRSPIPRCLLPRLENEYGRHDTGASKSLPQKSPRGSSSSLDSQTNLKQVNDLPTHLRDATQGNRSNRPVNGSQEGDRKGRPVSFDSTPTTVINSVPGSPMLQKFSPQGVFLRKQQEIMHELSQLTQDQDPGSSQSQAMRAPVSRSPNQNSEQMKSSNWSINSPNFNF</sequence>
<feature type="compositionally biased region" description="Polar residues" evidence="2">
    <location>
        <begin position="427"/>
        <end position="451"/>
    </location>
</feature>
<dbReference type="PROSITE" id="PS50001">
    <property type="entry name" value="SH2"/>
    <property type="match status" value="1"/>
</dbReference>
<proteinExistence type="predicted"/>
<dbReference type="CDD" id="cd00173">
    <property type="entry name" value="SH2"/>
    <property type="match status" value="1"/>
</dbReference>
<evidence type="ECO:0000313" key="5">
    <source>
        <dbReference type="Proteomes" id="UP001497497"/>
    </source>
</evidence>
<gene>
    <name evidence="4" type="ORF">GSLYS_00016377001</name>
</gene>
<dbReference type="InterPro" id="IPR036860">
    <property type="entry name" value="SH2_dom_sf"/>
</dbReference>
<dbReference type="Gene3D" id="3.30.505.10">
    <property type="entry name" value="SH2 domain"/>
    <property type="match status" value="1"/>
</dbReference>
<reference evidence="4 5" key="1">
    <citation type="submission" date="2024-04" db="EMBL/GenBank/DDBJ databases">
        <authorList>
            <consortium name="Genoscope - CEA"/>
            <person name="William W."/>
        </authorList>
    </citation>
    <scope>NUCLEOTIDE SEQUENCE [LARGE SCALE GENOMIC DNA]</scope>
</reference>
<feature type="region of interest" description="Disordered" evidence="2">
    <location>
        <begin position="423"/>
        <end position="504"/>
    </location>
</feature>
<accession>A0AAV2IAG4</accession>